<evidence type="ECO:0000313" key="3">
    <source>
        <dbReference type="Proteomes" id="UP000580910"/>
    </source>
</evidence>
<dbReference type="InterPro" id="IPR038670">
    <property type="entry name" value="HslJ-like_sf"/>
</dbReference>
<dbReference type="AlphaFoldDB" id="A0A7W3J122"/>
<dbReference type="EMBL" id="JACGXA010000001">
    <property type="protein sequence ID" value="MBA8804174.1"/>
    <property type="molecule type" value="Genomic_DNA"/>
</dbReference>
<keyword evidence="1" id="KW-1133">Transmembrane helix</keyword>
<gene>
    <name evidence="2" type="ORF">FB382_002465</name>
</gene>
<reference evidence="2 3" key="1">
    <citation type="submission" date="2020-07" db="EMBL/GenBank/DDBJ databases">
        <title>Sequencing the genomes of 1000 actinobacteria strains.</title>
        <authorList>
            <person name="Klenk H.-P."/>
        </authorList>
    </citation>
    <scope>NUCLEOTIDE SEQUENCE [LARGE SCALE GENOMIC DNA]</scope>
    <source>
        <strain evidence="2 3">DSM 21349</strain>
    </source>
</reference>
<dbReference type="Proteomes" id="UP000580910">
    <property type="component" value="Unassembled WGS sequence"/>
</dbReference>
<evidence type="ECO:0008006" key="4">
    <source>
        <dbReference type="Google" id="ProtNLM"/>
    </source>
</evidence>
<keyword evidence="1" id="KW-0472">Membrane</keyword>
<keyword evidence="1" id="KW-0812">Transmembrane</keyword>
<accession>A0A7W3J122</accession>
<proteinExistence type="predicted"/>
<organism evidence="2 3">
    <name type="scientific">Nocardioides ginsengisegetis</name>
    <dbReference type="NCBI Taxonomy" id="661491"/>
    <lineage>
        <taxon>Bacteria</taxon>
        <taxon>Bacillati</taxon>
        <taxon>Actinomycetota</taxon>
        <taxon>Actinomycetes</taxon>
        <taxon>Propionibacteriales</taxon>
        <taxon>Nocardioidaceae</taxon>
        <taxon>Nocardioides</taxon>
    </lineage>
</organism>
<evidence type="ECO:0000256" key="1">
    <source>
        <dbReference type="SAM" id="Phobius"/>
    </source>
</evidence>
<protein>
    <recommendedName>
        <fullName evidence="4">META domain-containing protein</fullName>
    </recommendedName>
</protein>
<feature type="transmembrane region" description="Helical" evidence="1">
    <location>
        <begin position="39"/>
        <end position="59"/>
    </location>
</feature>
<evidence type="ECO:0000313" key="2">
    <source>
        <dbReference type="EMBL" id="MBA8804174.1"/>
    </source>
</evidence>
<comment type="caution">
    <text evidence="2">The sequence shown here is derived from an EMBL/GenBank/DDBJ whole genome shotgun (WGS) entry which is preliminary data.</text>
</comment>
<dbReference type="Gene3D" id="2.40.128.270">
    <property type="match status" value="1"/>
</dbReference>
<sequence length="244" mass="25709">MNGDRTETLGRLWRDIPTGNPPIGAMLEVGRTVRRRRRAVGGSAIAFAMAAVTAGGLGLTNGDERGRHLVANDPAAHGPRSPAAVGLWQLSSADVGGKRASYGDNAQPPTLRILAGGRGQAIAGCTVVQVRVTISPSEGSMRFQIESVGSMLSCPFGSVDPTRGRYLEALHSVTHLVATDKTLILSGGGAKLRFISTNLDEANGSPAQPLRGPQPSADLLKTRTTTLTTTWHPTEREQGELWTV</sequence>
<name>A0A7W3J122_9ACTN</name>
<keyword evidence="3" id="KW-1185">Reference proteome</keyword>